<keyword evidence="3" id="KW-1185">Reference proteome</keyword>
<protein>
    <submittedName>
        <fullName evidence="2">Spalt like transcription factor 1</fullName>
    </submittedName>
</protein>
<sequence>MSRRKQAKPQHFQSDPEVASLPRRDGTHGHSYVEQHPCTPRSPALRGWPHDISRRQSCQVPRNVPEGFGGQVRKRGSFQFLESVCSSALQRAGHEGQRDLSHSERRRPSRSWQPGQREQLTY</sequence>
<proteinExistence type="predicted"/>
<evidence type="ECO:0000313" key="3">
    <source>
        <dbReference type="Proteomes" id="UP000008227"/>
    </source>
</evidence>
<organism evidence="2 3">
    <name type="scientific">Sus scrofa</name>
    <name type="common">Pig</name>
    <dbReference type="NCBI Taxonomy" id="9823"/>
    <lineage>
        <taxon>Eukaryota</taxon>
        <taxon>Metazoa</taxon>
        <taxon>Chordata</taxon>
        <taxon>Craniata</taxon>
        <taxon>Vertebrata</taxon>
        <taxon>Euteleostomi</taxon>
        <taxon>Mammalia</taxon>
        <taxon>Eutheria</taxon>
        <taxon>Laurasiatheria</taxon>
        <taxon>Artiodactyla</taxon>
        <taxon>Suina</taxon>
        <taxon>Suidae</taxon>
        <taxon>Sus</taxon>
    </lineage>
</organism>
<dbReference type="Proteomes" id="UP000008227">
    <property type="component" value="Chromosome 6"/>
</dbReference>
<dbReference type="GeneTree" id="ENSGT00940000155938"/>
<name>A0A8W4FMB9_PIG</name>
<feature type="compositionally biased region" description="Basic and acidic residues" evidence="1">
    <location>
        <begin position="92"/>
        <end position="103"/>
    </location>
</feature>
<reference evidence="2" key="3">
    <citation type="submission" date="2025-09" db="UniProtKB">
        <authorList>
            <consortium name="Ensembl"/>
        </authorList>
    </citation>
    <scope>IDENTIFICATION</scope>
</reference>
<accession>A0A8W4FMB9</accession>
<feature type="region of interest" description="Disordered" evidence="1">
    <location>
        <begin position="1"/>
        <end position="71"/>
    </location>
</feature>
<gene>
    <name evidence="2" type="primary">SALL1</name>
</gene>
<evidence type="ECO:0000256" key="1">
    <source>
        <dbReference type="SAM" id="MobiDB-lite"/>
    </source>
</evidence>
<feature type="compositionally biased region" description="Basic and acidic residues" evidence="1">
    <location>
        <begin position="22"/>
        <end position="33"/>
    </location>
</feature>
<feature type="compositionally biased region" description="Polar residues" evidence="1">
    <location>
        <begin position="110"/>
        <end position="122"/>
    </location>
</feature>
<feature type="region of interest" description="Disordered" evidence="1">
    <location>
        <begin position="89"/>
        <end position="122"/>
    </location>
</feature>
<reference evidence="2" key="1">
    <citation type="journal article" date="2020" name="Gigascience">
        <title>An improved pig reference genome sequence to enable pig genetics and genomics research.</title>
        <authorList>
            <person name="Warr A."/>
            <person name="Affara N."/>
            <person name="Aken B."/>
            <person name="Beiki H."/>
            <person name="Bickhart D.M."/>
            <person name="Billis K."/>
            <person name="Chow W."/>
            <person name="Eory L."/>
            <person name="Finlayson H.A."/>
            <person name="Flicek P."/>
            <person name="Giron C.G."/>
            <person name="Griffin D.K."/>
            <person name="Hall R."/>
            <person name="Hannum G."/>
            <person name="Hourlier T."/>
            <person name="Howe K."/>
            <person name="Hume D.A."/>
            <person name="Izuogu O."/>
            <person name="Kim K."/>
            <person name="Koren S."/>
            <person name="Liu H."/>
            <person name="Manchanda N."/>
            <person name="Martin F.J."/>
            <person name="Nonneman D.J."/>
            <person name="O'Connor R.E."/>
            <person name="Phillippy A.M."/>
            <person name="Rohrer G.A."/>
            <person name="Rosen B.D."/>
            <person name="Rund L.A."/>
            <person name="Sargent C.A."/>
            <person name="Schook L.B."/>
            <person name="Schroeder S.G."/>
            <person name="Schwartz A.S."/>
            <person name="Skinner B.M."/>
            <person name="Talbot R."/>
            <person name="Tseng E."/>
            <person name="Tuggle C.K."/>
            <person name="Watson M."/>
            <person name="Smith T.P.L."/>
            <person name="Archibald A.L."/>
        </authorList>
    </citation>
    <scope>NUCLEOTIDE SEQUENCE [LARGE SCALE GENOMIC DNA]</scope>
    <source>
        <strain evidence="2">Duroc</strain>
    </source>
</reference>
<dbReference type="Ensembl" id="ENSSSCT00000093486.1">
    <property type="protein sequence ID" value="ENSSSCP00000080640.1"/>
    <property type="gene ID" value="ENSSSCG00000002836.5"/>
</dbReference>
<reference evidence="2" key="2">
    <citation type="submission" date="2025-08" db="UniProtKB">
        <authorList>
            <consortium name="Ensembl"/>
        </authorList>
    </citation>
    <scope>IDENTIFICATION</scope>
</reference>
<evidence type="ECO:0000313" key="2">
    <source>
        <dbReference type="Ensembl" id="ENSSSCP00000080640.1"/>
    </source>
</evidence>
<dbReference type="AlphaFoldDB" id="A0A8W4FMB9"/>